<protein>
    <submittedName>
        <fullName evidence="2">Uncharacterized protein</fullName>
    </submittedName>
</protein>
<dbReference type="Proteomes" id="UP001189429">
    <property type="component" value="Unassembled WGS sequence"/>
</dbReference>
<evidence type="ECO:0000313" key="2">
    <source>
        <dbReference type="EMBL" id="CAK0889268.1"/>
    </source>
</evidence>
<name>A0ABN9WVA4_9DINO</name>
<feature type="compositionally biased region" description="Basic and acidic residues" evidence="1">
    <location>
        <begin position="87"/>
        <end position="100"/>
    </location>
</feature>
<dbReference type="EMBL" id="CAUYUJ010019185">
    <property type="protein sequence ID" value="CAK0889268.1"/>
    <property type="molecule type" value="Genomic_DNA"/>
</dbReference>
<organism evidence="2 3">
    <name type="scientific">Prorocentrum cordatum</name>
    <dbReference type="NCBI Taxonomy" id="2364126"/>
    <lineage>
        <taxon>Eukaryota</taxon>
        <taxon>Sar</taxon>
        <taxon>Alveolata</taxon>
        <taxon>Dinophyceae</taxon>
        <taxon>Prorocentrales</taxon>
        <taxon>Prorocentraceae</taxon>
        <taxon>Prorocentrum</taxon>
    </lineage>
</organism>
<proteinExistence type="predicted"/>
<accession>A0ABN9WVA4</accession>
<keyword evidence="3" id="KW-1185">Reference proteome</keyword>
<sequence>MLASRSPLRIWPSVRRTTVARAPNRLLARPCRSWRASSGAGGAFAPDCTSPSRSPWQNLEAIVHDGAVASGGAPRRRRGQATSTRGCRGDAGKHRADAPRGAEGGVGPTVPVQRCSRLLEEEEEEEEEEEAAFTGRRCSARLATGEAHGPCGRRVLDTGRAERPRHTLSKLRLERQKLMFMRFLLFDSKARLLH</sequence>
<gene>
    <name evidence="2" type="ORF">PCOR1329_LOCUS69844</name>
</gene>
<reference evidence="2" key="1">
    <citation type="submission" date="2023-10" db="EMBL/GenBank/DDBJ databases">
        <authorList>
            <person name="Chen Y."/>
            <person name="Shah S."/>
            <person name="Dougan E. K."/>
            <person name="Thang M."/>
            <person name="Chan C."/>
        </authorList>
    </citation>
    <scope>NUCLEOTIDE SEQUENCE [LARGE SCALE GENOMIC DNA]</scope>
</reference>
<feature type="region of interest" description="Disordered" evidence="1">
    <location>
        <begin position="68"/>
        <end position="110"/>
    </location>
</feature>
<evidence type="ECO:0000313" key="3">
    <source>
        <dbReference type="Proteomes" id="UP001189429"/>
    </source>
</evidence>
<comment type="caution">
    <text evidence="2">The sequence shown here is derived from an EMBL/GenBank/DDBJ whole genome shotgun (WGS) entry which is preliminary data.</text>
</comment>
<evidence type="ECO:0000256" key="1">
    <source>
        <dbReference type="SAM" id="MobiDB-lite"/>
    </source>
</evidence>